<dbReference type="Proteomes" id="UP001606302">
    <property type="component" value="Unassembled WGS sequence"/>
</dbReference>
<dbReference type="EMBL" id="JBIGHX010000008">
    <property type="protein sequence ID" value="MFG6464014.1"/>
    <property type="molecule type" value="Genomic_DNA"/>
</dbReference>
<protein>
    <submittedName>
        <fullName evidence="1">Uncharacterized protein</fullName>
    </submittedName>
</protein>
<sequence length="106" mass="12093">MKLKPTVASLQKLTKLSLNTIRDRAWALKGVRDLKAEAKKPPQAEVLTVEQGEEPIIDPEVAVSRQLEGLLKQNSLFYEEILYLRREVKRRDEIIENLQGGRLSAI</sequence>
<evidence type="ECO:0000313" key="1">
    <source>
        <dbReference type="EMBL" id="MFG6464014.1"/>
    </source>
</evidence>
<gene>
    <name evidence="1" type="ORF">ACG04Q_20750</name>
</gene>
<comment type="caution">
    <text evidence="1">The sequence shown here is derived from an EMBL/GenBank/DDBJ whole genome shotgun (WGS) entry which is preliminary data.</text>
</comment>
<organism evidence="1 2">
    <name type="scientific">Pelomonas lactea</name>
    <dbReference type="NCBI Taxonomy" id="3299030"/>
    <lineage>
        <taxon>Bacteria</taxon>
        <taxon>Pseudomonadati</taxon>
        <taxon>Pseudomonadota</taxon>
        <taxon>Betaproteobacteria</taxon>
        <taxon>Burkholderiales</taxon>
        <taxon>Sphaerotilaceae</taxon>
        <taxon>Roseateles</taxon>
    </lineage>
</organism>
<proteinExistence type="predicted"/>
<dbReference type="RefSeq" id="WP_394513276.1">
    <property type="nucleotide sequence ID" value="NZ_JBIGHX010000008.1"/>
</dbReference>
<reference evidence="1 2" key="1">
    <citation type="submission" date="2024-08" db="EMBL/GenBank/DDBJ databases">
        <authorList>
            <person name="Lu H."/>
        </authorList>
    </citation>
    <scope>NUCLEOTIDE SEQUENCE [LARGE SCALE GENOMIC DNA]</scope>
    <source>
        <strain evidence="1 2">DXS20W</strain>
    </source>
</reference>
<keyword evidence="2" id="KW-1185">Reference proteome</keyword>
<name>A0ABW7GPW6_9BURK</name>
<accession>A0ABW7GPW6</accession>
<evidence type="ECO:0000313" key="2">
    <source>
        <dbReference type="Proteomes" id="UP001606302"/>
    </source>
</evidence>